<dbReference type="PANTHER" id="PTHR34512:SF30">
    <property type="entry name" value="OUTER MEMBRANE PROTEIN ASSEMBLY FACTOR BAMB"/>
    <property type="match status" value="1"/>
</dbReference>
<feature type="domain" description="Pyrrolo-quinoline quinone repeat" evidence="1">
    <location>
        <begin position="132"/>
        <end position="249"/>
    </location>
</feature>
<protein>
    <recommendedName>
        <fullName evidence="1">Pyrrolo-quinoline quinone repeat domain-containing protein</fullName>
    </recommendedName>
</protein>
<dbReference type="InterPro" id="IPR002372">
    <property type="entry name" value="PQQ_rpt_dom"/>
</dbReference>
<sequence length="402" mass="44908">MFADIKLKFYAIVVVLLSVFSLNGAAQYSLQWKYTTQGGIYSSPVVDGNAVFIGSNDSCVYSLDAQDGQLNWKFKTGGEVKSTPLVYKENLIFNSTDGCIYSINKHTARENWRMHTAGEKKHDMWDYYLSSPVLANDKVIVGSGDGFIYALNPETGNLCWKFQTGGIVHATPLVVHDRVFVGSFDGFFYALNLSDGGLIWKFKTKGNEYFPKGEIQKGATSYNQSVVFGCRDYFMYSLNMQSGELNWSKEETNSWIIAAPLLVDGLLYYGTSDSHCFRCMKAATGEIKTSFPLNMRVYAEAVLLRNQILFGCFNGKLYQIDPASGAIREVFQTDGSKYNYHRVYNDDGIFRDDFKLYGNDLAASERQILALGSILSTPCIVNGIIYLGDSNGCFYALRLTAP</sequence>
<dbReference type="AlphaFoldDB" id="A0A3D2SAG4"/>
<dbReference type="Gene3D" id="2.130.10.10">
    <property type="entry name" value="YVTN repeat-like/Quinoprotein amine dehydrogenase"/>
    <property type="match status" value="3"/>
</dbReference>
<accession>A0A3D2SAG4</accession>
<dbReference type="SMART" id="SM00564">
    <property type="entry name" value="PQQ"/>
    <property type="match status" value="8"/>
</dbReference>
<comment type="caution">
    <text evidence="2">The sequence shown here is derived from an EMBL/GenBank/DDBJ whole genome shotgun (WGS) entry which is preliminary data.</text>
</comment>
<dbReference type="Pfam" id="PF13360">
    <property type="entry name" value="PQQ_2"/>
    <property type="match status" value="2"/>
</dbReference>
<evidence type="ECO:0000259" key="1">
    <source>
        <dbReference type="Pfam" id="PF13360"/>
    </source>
</evidence>
<dbReference type="EMBL" id="DPVG01000009">
    <property type="protein sequence ID" value="HCK23233.1"/>
    <property type="molecule type" value="Genomic_DNA"/>
</dbReference>
<evidence type="ECO:0000313" key="2">
    <source>
        <dbReference type="EMBL" id="HCK23233.1"/>
    </source>
</evidence>
<dbReference type="InterPro" id="IPR015943">
    <property type="entry name" value="WD40/YVTN_repeat-like_dom_sf"/>
</dbReference>
<dbReference type="Proteomes" id="UP000263098">
    <property type="component" value="Unassembled WGS sequence"/>
</dbReference>
<dbReference type="PANTHER" id="PTHR34512">
    <property type="entry name" value="CELL SURFACE PROTEIN"/>
    <property type="match status" value="1"/>
</dbReference>
<dbReference type="SUPFAM" id="SSF50998">
    <property type="entry name" value="Quinoprotein alcohol dehydrogenase-like"/>
    <property type="match status" value="2"/>
</dbReference>
<proteinExistence type="predicted"/>
<reference evidence="2 3" key="1">
    <citation type="journal article" date="2018" name="Nat. Biotechnol.">
        <title>A standardized bacterial taxonomy based on genome phylogeny substantially revises the tree of life.</title>
        <authorList>
            <person name="Parks D.H."/>
            <person name="Chuvochina M."/>
            <person name="Waite D.W."/>
            <person name="Rinke C."/>
            <person name="Skarshewski A."/>
            <person name="Chaumeil P.A."/>
            <person name="Hugenholtz P."/>
        </authorList>
    </citation>
    <scope>NUCLEOTIDE SEQUENCE [LARGE SCALE GENOMIC DNA]</scope>
    <source>
        <strain evidence="2">UBA9667</strain>
    </source>
</reference>
<dbReference type="InterPro" id="IPR011047">
    <property type="entry name" value="Quinoprotein_ADH-like_sf"/>
</dbReference>
<dbReference type="InterPro" id="IPR018391">
    <property type="entry name" value="PQQ_b-propeller_rpt"/>
</dbReference>
<organism evidence="2 3">
    <name type="scientific">Bacteroides graminisolvens</name>
    <dbReference type="NCBI Taxonomy" id="477666"/>
    <lineage>
        <taxon>Bacteria</taxon>
        <taxon>Pseudomonadati</taxon>
        <taxon>Bacteroidota</taxon>
        <taxon>Bacteroidia</taxon>
        <taxon>Bacteroidales</taxon>
        <taxon>Bacteroidaceae</taxon>
        <taxon>Bacteroides</taxon>
    </lineage>
</organism>
<evidence type="ECO:0000313" key="3">
    <source>
        <dbReference type="Proteomes" id="UP000263098"/>
    </source>
</evidence>
<feature type="domain" description="Pyrrolo-quinoline quinone repeat" evidence="1">
    <location>
        <begin position="30"/>
        <end position="119"/>
    </location>
</feature>
<name>A0A3D2SAG4_9BACE</name>
<gene>
    <name evidence="2" type="ORF">DHW31_00355</name>
</gene>